<evidence type="ECO:0000256" key="5">
    <source>
        <dbReference type="ARBA" id="ARBA00022801"/>
    </source>
</evidence>
<dbReference type="Proteomes" id="UP000603317">
    <property type="component" value="Unassembled WGS sequence"/>
</dbReference>
<keyword evidence="5" id="KW-0378">Hydrolase</keyword>
<evidence type="ECO:0000256" key="3">
    <source>
        <dbReference type="ARBA" id="ARBA00022723"/>
    </source>
</evidence>
<dbReference type="SUPFAM" id="SSF53187">
    <property type="entry name" value="Zn-dependent exopeptidases"/>
    <property type="match status" value="1"/>
</dbReference>
<keyword evidence="10" id="KW-1185">Reference proteome</keyword>
<evidence type="ECO:0000256" key="7">
    <source>
        <dbReference type="SAM" id="SignalP"/>
    </source>
</evidence>
<dbReference type="PANTHER" id="PTHR12147:SF56">
    <property type="entry name" value="AMINOPEPTIDASE YDR415C-RELATED"/>
    <property type="match status" value="1"/>
</dbReference>
<keyword evidence="1" id="KW-0031">Aminopeptidase</keyword>
<dbReference type="Gene3D" id="3.40.630.10">
    <property type="entry name" value="Zn peptidases"/>
    <property type="match status" value="1"/>
</dbReference>
<keyword evidence="4 7" id="KW-0732">Signal</keyword>
<dbReference type="Pfam" id="PF04389">
    <property type="entry name" value="Peptidase_M28"/>
    <property type="match status" value="1"/>
</dbReference>
<keyword evidence="2" id="KW-0645">Protease</keyword>
<keyword evidence="3" id="KW-0479">Metal-binding</keyword>
<evidence type="ECO:0000313" key="9">
    <source>
        <dbReference type="EMBL" id="GGA05120.1"/>
    </source>
</evidence>
<keyword evidence="6" id="KW-0862">Zinc</keyword>
<feature type="signal peptide" evidence="7">
    <location>
        <begin position="1"/>
        <end position="20"/>
    </location>
</feature>
<dbReference type="InterPro" id="IPR007484">
    <property type="entry name" value="Peptidase_M28"/>
</dbReference>
<evidence type="ECO:0000313" key="10">
    <source>
        <dbReference type="Proteomes" id="UP000603317"/>
    </source>
</evidence>
<evidence type="ECO:0000256" key="1">
    <source>
        <dbReference type="ARBA" id="ARBA00022438"/>
    </source>
</evidence>
<dbReference type="RefSeq" id="WP_188641975.1">
    <property type="nucleotide sequence ID" value="NZ_BMID01000001.1"/>
</dbReference>
<protein>
    <recommendedName>
        <fullName evidence="8">Peptidase M28 domain-containing protein</fullName>
    </recommendedName>
</protein>
<sequence length="487" mass="51603">MKKLAILALPLLALAQPAVAFQAEPAQETTMPIDAGAVDVPSQADTETILLDHIRILASDDYLGRKPGTEGGRMTVAYQVEKLKEYGFEPGWNGSFEQEVPFTAAMAPKLTVTAAGTEITSNDLLALQGNTDFADVELVTVASADDVDEGVDGKLLVFNDFSLARSLAQTAVAEGARGAIILAPAAMVEQFRPGATRERVSLKQAGDDAGGPNFIVVGPEAAEKLKTALGGELSGKVSGTYTATGRDFTSSNVIGKLPGSRPEAGAIVMLAHWDHTGECGAPDDEDRICNGAADNASGIAAMLETARRLAQGPQLERDVYILGTTAEEMGLLGARYFAENPPVPLAQIHAALNIDMISIAPEGKPLTVIGWKRTPLDASIEGVAASLGRTVEVGEESDLYVRRQDGWALMNRGVPSVLVSSSFGDKDILDAFMSTRYHRANDEIWEGFELGGAAEDVPVYVALMRHWATEALYSKPEGWAFEDGAGE</sequence>
<evidence type="ECO:0000256" key="4">
    <source>
        <dbReference type="ARBA" id="ARBA00022729"/>
    </source>
</evidence>
<gene>
    <name evidence="9" type="ORF">GCM10010923_13500</name>
</gene>
<dbReference type="PANTHER" id="PTHR12147">
    <property type="entry name" value="METALLOPEPTIDASE M28 FAMILY MEMBER"/>
    <property type="match status" value="1"/>
</dbReference>
<dbReference type="InterPro" id="IPR045175">
    <property type="entry name" value="M28_fam"/>
</dbReference>
<feature type="chain" id="PRO_5045121584" description="Peptidase M28 domain-containing protein" evidence="7">
    <location>
        <begin position="21"/>
        <end position="487"/>
    </location>
</feature>
<name>A0ABQ1FBG7_9SPHN</name>
<dbReference type="EMBL" id="BMID01000001">
    <property type="protein sequence ID" value="GGA05120.1"/>
    <property type="molecule type" value="Genomic_DNA"/>
</dbReference>
<feature type="domain" description="Peptidase M28" evidence="8">
    <location>
        <begin position="252"/>
        <end position="445"/>
    </location>
</feature>
<proteinExistence type="predicted"/>
<evidence type="ECO:0000259" key="8">
    <source>
        <dbReference type="Pfam" id="PF04389"/>
    </source>
</evidence>
<evidence type="ECO:0000256" key="2">
    <source>
        <dbReference type="ARBA" id="ARBA00022670"/>
    </source>
</evidence>
<evidence type="ECO:0000256" key="6">
    <source>
        <dbReference type="ARBA" id="ARBA00022833"/>
    </source>
</evidence>
<accession>A0ABQ1FBG7</accession>
<reference evidence="10" key="1">
    <citation type="journal article" date="2019" name="Int. J. Syst. Evol. Microbiol.">
        <title>The Global Catalogue of Microorganisms (GCM) 10K type strain sequencing project: providing services to taxonomists for standard genome sequencing and annotation.</title>
        <authorList>
            <consortium name="The Broad Institute Genomics Platform"/>
            <consortium name="The Broad Institute Genome Sequencing Center for Infectious Disease"/>
            <person name="Wu L."/>
            <person name="Ma J."/>
        </authorList>
    </citation>
    <scope>NUCLEOTIDE SEQUENCE [LARGE SCALE GENOMIC DNA]</scope>
    <source>
        <strain evidence="10">CGMCC 1.15297</strain>
    </source>
</reference>
<organism evidence="9 10">
    <name type="scientific">Blastomonas marina</name>
    <dbReference type="NCBI Taxonomy" id="1867408"/>
    <lineage>
        <taxon>Bacteria</taxon>
        <taxon>Pseudomonadati</taxon>
        <taxon>Pseudomonadota</taxon>
        <taxon>Alphaproteobacteria</taxon>
        <taxon>Sphingomonadales</taxon>
        <taxon>Sphingomonadaceae</taxon>
        <taxon>Blastomonas</taxon>
    </lineage>
</organism>
<comment type="caution">
    <text evidence="9">The sequence shown here is derived from an EMBL/GenBank/DDBJ whole genome shotgun (WGS) entry which is preliminary data.</text>
</comment>